<dbReference type="SUPFAM" id="SSF55729">
    <property type="entry name" value="Acyl-CoA N-acyltransferases (Nat)"/>
    <property type="match status" value="1"/>
</dbReference>
<dbReference type="AlphaFoldDB" id="A0A8H5C2A4"/>
<dbReference type="OrthoDB" id="2744543at2759"/>
<evidence type="ECO:0000313" key="3">
    <source>
        <dbReference type="Proteomes" id="UP000541558"/>
    </source>
</evidence>
<feature type="domain" description="N-acetyltransferase" evidence="1">
    <location>
        <begin position="90"/>
        <end position="230"/>
    </location>
</feature>
<evidence type="ECO:0000259" key="1">
    <source>
        <dbReference type="PROSITE" id="PS51186"/>
    </source>
</evidence>
<keyword evidence="3" id="KW-1185">Reference proteome</keyword>
<proteinExistence type="predicted"/>
<dbReference type="InterPro" id="IPR000182">
    <property type="entry name" value="GNAT_dom"/>
</dbReference>
<dbReference type="EMBL" id="JAACJK010000109">
    <property type="protein sequence ID" value="KAF5333681.1"/>
    <property type="molecule type" value="Genomic_DNA"/>
</dbReference>
<protein>
    <recommendedName>
        <fullName evidence="1">N-acetyltransferase domain-containing protein</fullName>
    </recommendedName>
</protein>
<dbReference type="InterPro" id="IPR052523">
    <property type="entry name" value="Trichothecene_AcTrans"/>
</dbReference>
<sequence>MAGTDAQELLFGWNSLGSDKGARVEFLRDRDIWKAVRTWDRAFLADPLVSYMNADLKETPTRIFRKRATMALGFMLWIRSQLVLTIDQGSAIVTAQVPSDVPPNLKIKFLAWAFSRVLAFNKKLVRNEEARKRQNEYDSKIKIVIAEKIGDESKSMLHIPLIATSPECQGHGYGSALLAKVTNLADSKGLSSWLVSSNILNEPFYNSHGFRAVGDIHLGEGNLNWNKDPIIVQVMIREPVLLKA</sequence>
<dbReference type="CDD" id="cd04301">
    <property type="entry name" value="NAT_SF"/>
    <property type="match status" value="1"/>
</dbReference>
<dbReference type="PROSITE" id="PS51186">
    <property type="entry name" value="GNAT"/>
    <property type="match status" value="1"/>
</dbReference>
<dbReference type="InterPro" id="IPR016181">
    <property type="entry name" value="Acyl_CoA_acyltransferase"/>
</dbReference>
<dbReference type="Gene3D" id="3.40.630.30">
    <property type="match status" value="1"/>
</dbReference>
<gene>
    <name evidence="2" type="ORF">D9611_002546</name>
</gene>
<dbReference type="Proteomes" id="UP000541558">
    <property type="component" value="Unassembled WGS sequence"/>
</dbReference>
<evidence type="ECO:0000313" key="2">
    <source>
        <dbReference type="EMBL" id="KAF5333681.1"/>
    </source>
</evidence>
<dbReference type="GO" id="GO:0016747">
    <property type="term" value="F:acyltransferase activity, transferring groups other than amino-acyl groups"/>
    <property type="evidence" value="ECO:0007669"/>
    <property type="project" value="InterPro"/>
</dbReference>
<reference evidence="2 3" key="1">
    <citation type="journal article" date="2020" name="ISME J.">
        <title>Uncovering the hidden diversity of litter-decomposition mechanisms in mushroom-forming fungi.</title>
        <authorList>
            <person name="Floudas D."/>
            <person name="Bentzer J."/>
            <person name="Ahren D."/>
            <person name="Johansson T."/>
            <person name="Persson P."/>
            <person name="Tunlid A."/>
        </authorList>
    </citation>
    <scope>NUCLEOTIDE SEQUENCE [LARGE SCALE GENOMIC DNA]</scope>
    <source>
        <strain evidence="2 3">CBS 175.51</strain>
    </source>
</reference>
<comment type="caution">
    <text evidence="2">The sequence shown here is derived from an EMBL/GenBank/DDBJ whole genome shotgun (WGS) entry which is preliminary data.</text>
</comment>
<dbReference type="PANTHER" id="PTHR42791:SF1">
    <property type="entry name" value="N-ACETYLTRANSFERASE DOMAIN-CONTAINING PROTEIN"/>
    <property type="match status" value="1"/>
</dbReference>
<name>A0A8H5C2A4_9AGAR</name>
<dbReference type="PANTHER" id="PTHR42791">
    <property type="entry name" value="GNAT FAMILY ACETYLTRANSFERASE"/>
    <property type="match status" value="1"/>
</dbReference>
<dbReference type="Pfam" id="PF13673">
    <property type="entry name" value="Acetyltransf_10"/>
    <property type="match status" value="1"/>
</dbReference>
<organism evidence="2 3">
    <name type="scientific">Ephemerocybe angulata</name>
    <dbReference type="NCBI Taxonomy" id="980116"/>
    <lineage>
        <taxon>Eukaryota</taxon>
        <taxon>Fungi</taxon>
        <taxon>Dikarya</taxon>
        <taxon>Basidiomycota</taxon>
        <taxon>Agaricomycotina</taxon>
        <taxon>Agaricomycetes</taxon>
        <taxon>Agaricomycetidae</taxon>
        <taxon>Agaricales</taxon>
        <taxon>Agaricineae</taxon>
        <taxon>Psathyrellaceae</taxon>
        <taxon>Ephemerocybe</taxon>
    </lineage>
</organism>
<accession>A0A8H5C2A4</accession>